<feature type="domain" description="Pectinesterase inhibitor" evidence="5">
    <location>
        <begin position="28"/>
        <end position="175"/>
    </location>
</feature>
<dbReference type="OMA" id="YHDYNKA"/>
<evidence type="ECO:0000313" key="6">
    <source>
        <dbReference type="EMBL" id="KJB68499.1"/>
    </source>
</evidence>
<dbReference type="SMART" id="SM00856">
    <property type="entry name" value="PMEI"/>
    <property type="match status" value="1"/>
</dbReference>
<reference evidence="6 8" key="1">
    <citation type="journal article" date="2012" name="Nature">
        <title>Repeated polyploidization of Gossypium genomes and the evolution of spinnable cotton fibres.</title>
        <authorList>
            <person name="Paterson A.H."/>
            <person name="Wendel J.F."/>
            <person name="Gundlach H."/>
            <person name="Guo H."/>
            <person name="Jenkins J."/>
            <person name="Jin D."/>
            <person name="Llewellyn D."/>
            <person name="Showmaker K.C."/>
            <person name="Shu S."/>
            <person name="Udall J."/>
            <person name="Yoo M.J."/>
            <person name="Byers R."/>
            <person name="Chen W."/>
            <person name="Doron-Faigenboim A."/>
            <person name="Duke M.V."/>
            <person name="Gong L."/>
            <person name="Grimwood J."/>
            <person name="Grover C."/>
            <person name="Grupp K."/>
            <person name="Hu G."/>
            <person name="Lee T.H."/>
            <person name="Li J."/>
            <person name="Lin L."/>
            <person name="Liu T."/>
            <person name="Marler B.S."/>
            <person name="Page J.T."/>
            <person name="Roberts A.W."/>
            <person name="Romanel E."/>
            <person name="Sanders W.S."/>
            <person name="Szadkowski E."/>
            <person name="Tan X."/>
            <person name="Tang H."/>
            <person name="Xu C."/>
            <person name="Wang J."/>
            <person name="Wang Z."/>
            <person name="Zhang D."/>
            <person name="Zhang L."/>
            <person name="Ashrafi H."/>
            <person name="Bedon F."/>
            <person name="Bowers J.E."/>
            <person name="Brubaker C.L."/>
            <person name="Chee P.W."/>
            <person name="Das S."/>
            <person name="Gingle A.R."/>
            <person name="Haigler C.H."/>
            <person name="Harker D."/>
            <person name="Hoffmann L.V."/>
            <person name="Hovav R."/>
            <person name="Jones D.C."/>
            <person name="Lemke C."/>
            <person name="Mansoor S."/>
            <person name="ur Rahman M."/>
            <person name="Rainville L.N."/>
            <person name="Rambani A."/>
            <person name="Reddy U.K."/>
            <person name="Rong J.K."/>
            <person name="Saranga Y."/>
            <person name="Scheffler B.E."/>
            <person name="Scheffler J.A."/>
            <person name="Stelly D.M."/>
            <person name="Triplett B.A."/>
            <person name="Van Deynze A."/>
            <person name="Vaslin M.F."/>
            <person name="Waghmare V.N."/>
            <person name="Walford S.A."/>
            <person name="Wright R.J."/>
            <person name="Zaki E.A."/>
            <person name="Zhang T."/>
            <person name="Dennis E.S."/>
            <person name="Mayer K.F."/>
            <person name="Peterson D.G."/>
            <person name="Rokhsar D.S."/>
            <person name="Wang X."/>
            <person name="Schmutz J."/>
        </authorList>
    </citation>
    <scope>NUCLEOTIDE SEQUENCE [LARGE SCALE GENOMIC DNA]</scope>
</reference>
<dbReference type="PANTHER" id="PTHR36710">
    <property type="entry name" value="PECTINESTERASE INHIBITOR-LIKE"/>
    <property type="match status" value="1"/>
</dbReference>
<dbReference type="EMBL" id="JABEZZ010000010">
    <property type="protein sequence ID" value="MBA0598715.1"/>
    <property type="molecule type" value="Genomic_DNA"/>
</dbReference>
<dbReference type="OrthoDB" id="1899876at2759"/>
<evidence type="ECO:0000313" key="7">
    <source>
        <dbReference type="EMBL" id="MBA0598715.1"/>
    </source>
</evidence>
<dbReference type="Gramene" id="KJB68499">
    <property type="protein sequence ID" value="KJB68499"/>
    <property type="gene ID" value="B456_010G247400"/>
</dbReference>
<proteinExistence type="inferred from homology"/>
<dbReference type="InterPro" id="IPR035513">
    <property type="entry name" value="Invertase/methylesterase_inhib"/>
</dbReference>
<dbReference type="InterPro" id="IPR006501">
    <property type="entry name" value="Pectinesterase_inhib_dom"/>
</dbReference>
<protein>
    <recommendedName>
        <fullName evidence="5">Pectinesterase inhibitor domain-containing protein</fullName>
    </recommendedName>
</protein>
<keyword evidence="1 4" id="KW-0732">Signal</keyword>
<evidence type="ECO:0000256" key="4">
    <source>
        <dbReference type="SAM" id="SignalP"/>
    </source>
</evidence>
<dbReference type="AlphaFoldDB" id="A0A0D2UIQ2"/>
<dbReference type="InterPro" id="IPR052421">
    <property type="entry name" value="PCW_Enzyme_Inhibitor"/>
</dbReference>
<dbReference type="GO" id="GO:0004857">
    <property type="term" value="F:enzyme inhibitor activity"/>
    <property type="evidence" value="ECO:0007669"/>
    <property type="project" value="InterPro"/>
</dbReference>
<evidence type="ECO:0000256" key="2">
    <source>
        <dbReference type="ARBA" id="ARBA00023157"/>
    </source>
</evidence>
<dbReference type="KEGG" id="gra:105772170"/>
<dbReference type="PANTHER" id="PTHR36710:SF18">
    <property type="entry name" value="PECTINESTERASE INHIBITOR 5-RELATED"/>
    <property type="match status" value="1"/>
</dbReference>
<dbReference type="EMBL" id="CM001749">
    <property type="protein sequence ID" value="KJB68499.1"/>
    <property type="molecule type" value="Genomic_DNA"/>
</dbReference>
<evidence type="ECO:0000313" key="8">
    <source>
        <dbReference type="Proteomes" id="UP000032304"/>
    </source>
</evidence>
<sequence>MAMPRYRPLHLCLLILVIYTTPSIGLLNGTELLKAACNQTSDYAFCYATLTADPNAGGPQALAGDLANAALRLAQTKATHAQSLIPLLLQNATTSLDHNRLQMCQSSNNKAISQLSSANNDFNSDSLDTMVEEINTAARATNDCLNEIQDKGTHFSLLATINADLIKLYEICIVSTRYFTVEDLY</sequence>
<gene>
    <name evidence="6" type="ORF">B456_010G247400</name>
    <name evidence="7" type="ORF">Gorai_008462</name>
</gene>
<dbReference type="Proteomes" id="UP000593578">
    <property type="component" value="Unassembled WGS sequence"/>
</dbReference>
<evidence type="ECO:0000313" key="9">
    <source>
        <dbReference type="Proteomes" id="UP000593578"/>
    </source>
</evidence>
<reference evidence="7" key="3">
    <citation type="submission" date="2020-04" db="EMBL/GenBank/DDBJ databases">
        <authorList>
            <person name="Grover C.E."/>
            <person name="Arick M.A. II"/>
            <person name="Thrash A."/>
            <person name="Conover J.L."/>
            <person name="Sanders W.S."/>
            <person name="Peterson D.G."/>
            <person name="Scheffler J.A."/>
            <person name="Scheffler B.E."/>
            <person name="Wendel J.F."/>
        </authorList>
    </citation>
    <scope>NUCLEOTIDE SEQUENCE</scope>
    <source>
        <strain evidence="7">8</strain>
        <tissue evidence="7">Leaf</tissue>
    </source>
</reference>
<feature type="chain" id="PRO_5033220179" description="Pectinesterase inhibitor domain-containing protein" evidence="4">
    <location>
        <begin position="26"/>
        <end position="185"/>
    </location>
</feature>
<keyword evidence="2" id="KW-1015">Disulfide bond</keyword>
<evidence type="ECO:0000256" key="1">
    <source>
        <dbReference type="ARBA" id="ARBA00022729"/>
    </source>
</evidence>
<dbReference type="Proteomes" id="UP000032304">
    <property type="component" value="Chromosome 10"/>
</dbReference>
<feature type="signal peptide" evidence="4">
    <location>
        <begin position="1"/>
        <end position="25"/>
    </location>
</feature>
<accession>A0A0D2UIQ2</accession>
<dbReference type="NCBIfam" id="TIGR01614">
    <property type="entry name" value="PME_inhib"/>
    <property type="match status" value="1"/>
</dbReference>
<keyword evidence="8" id="KW-1185">Reference proteome</keyword>
<dbReference type="Gene3D" id="1.20.140.40">
    <property type="entry name" value="Invertase/pectin methylesterase inhibitor family protein"/>
    <property type="match status" value="1"/>
</dbReference>
<dbReference type="SUPFAM" id="SSF101148">
    <property type="entry name" value="Plant invertase/pectin methylesterase inhibitor"/>
    <property type="match status" value="1"/>
</dbReference>
<evidence type="ECO:0000259" key="5">
    <source>
        <dbReference type="SMART" id="SM00856"/>
    </source>
</evidence>
<name>A0A0D2UIQ2_GOSRA</name>
<organism evidence="6 8">
    <name type="scientific">Gossypium raimondii</name>
    <name type="common">Peruvian cotton</name>
    <name type="synonym">Gossypium klotzschianum subsp. raimondii</name>
    <dbReference type="NCBI Taxonomy" id="29730"/>
    <lineage>
        <taxon>Eukaryota</taxon>
        <taxon>Viridiplantae</taxon>
        <taxon>Streptophyta</taxon>
        <taxon>Embryophyta</taxon>
        <taxon>Tracheophyta</taxon>
        <taxon>Spermatophyta</taxon>
        <taxon>Magnoliopsida</taxon>
        <taxon>eudicotyledons</taxon>
        <taxon>Gunneridae</taxon>
        <taxon>Pentapetalae</taxon>
        <taxon>rosids</taxon>
        <taxon>malvids</taxon>
        <taxon>Malvales</taxon>
        <taxon>Malvaceae</taxon>
        <taxon>Malvoideae</taxon>
        <taxon>Gossypium</taxon>
    </lineage>
</organism>
<dbReference type="eggNOG" id="ENOG502S1QM">
    <property type="taxonomic scope" value="Eukaryota"/>
</dbReference>
<dbReference type="Pfam" id="PF04043">
    <property type="entry name" value="PMEI"/>
    <property type="match status" value="1"/>
</dbReference>
<evidence type="ECO:0000256" key="3">
    <source>
        <dbReference type="ARBA" id="ARBA00038471"/>
    </source>
</evidence>
<comment type="similarity">
    <text evidence="3">Belongs to the PMEI family.</text>
</comment>
<reference evidence="7 9" key="2">
    <citation type="journal article" date="2019" name="Genome Biol. Evol.">
        <title>Insights into the evolution of the New World diploid cottons (Gossypium, subgenus Houzingenia) based on genome sequencing.</title>
        <authorList>
            <person name="Grover C.E."/>
            <person name="Arick M.A. 2nd"/>
            <person name="Thrash A."/>
            <person name="Conover J.L."/>
            <person name="Sanders W.S."/>
            <person name="Peterson D.G."/>
            <person name="Frelichowski J.E."/>
            <person name="Scheffler J.A."/>
            <person name="Scheffler B.E."/>
            <person name="Wendel J.F."/>
        </authorList>
    </citation>
    <scope>NUCLEOTIDE SEQUENCE [LARGE SCALE GENOMIC DNA]</scope>
    <source>
        <strain evidence="7">8</strain>
        <tissue evidence="7">Leaf</tissue>
    </source>
</reference>